<comment type="caution">
    <text evidence="2">The sequence shown here is derived from an EMBL/GenBank/DDBJ whole genome shotgun (WGS) entry which is preliminary data.</text>
</comment>
<dbReference type="Proteomes" id="UP000634136">
    <property type="component" value="Unassembled WGS sequence"/>
</dbReference>
<gene>
    <name evidence="2" type="ORF">G2W53_029946</name>
</gene>
<evidence type="ECO:0000313" key="3">
    <source>
        <dbReference type="Proteomes" id="UP000634136"/>
    </source>
</evidence>
<evidence type="ECO:0000256" key="1">
    <source>
        <dbReference type="SAM" id="MobiDB-lite"/>
    </source>
</evidence>
<feature type="compositionally biased region" description="Acidic residues" evidence="1">
    <location>
        <begin position="1"/>
        <end position="13"/>
    </location>
</feature>
<evidence type="ECO:0000313" key="2">
    <source>
        <dbReference type="EMBL" id="KAF7815977.1"/>
    </source>
</evidence>
<dbReference type="AlphaFoldDB" id="A0A834WB76"/>
<proteinExistence type="predicted"/>
<name>A0A834WB76_9FABA</name>
<feature type="region of interest" description="Disordered" evidence="1">
    <location>
        <begin position="1"/>
        <end position="21"/>
    </location>
</feature>
<keyword evidence="3" id="KW-1185">Reference proteome</keyword>
<sequence>MPPRDNDDDDDEVLREWGDAL</sequence>
<organism evidence="2 3">
    <name type="scientific">Senna tora</name>
    <dbReference type="NCBI Taxonomy" id="362788"/>
    <lineage>
        <taxon>Eukaryota</taxon>
        <taxon>Viridiplantae</taxon>
        <taxon>Streptophyta</taxon>
        <taxon>Embryophyta</taxon>
        <taxon>Tracheophyta</taxon>
        <taxon>Spermatophyta</taxon>
        <taxon>Magnoliopsida</taxon>
        <taxon>eudicotyledons</taxon>
        <taxon>Gunneridae</taxon>
        <taxon>Pentapetalae</taxon>
        <taxon>rosids</taxon>
        <taxon>fabids</taxon>
        <taxon>Fabales</taxon>
        <taxon>Fabaceae</taxon>
        <taxon>Caesalpinioideae</taxon>
        <taxon>Cassia clade</taxon>
        <taxon>Senna</taxon>
    </lineage>
</organism>
<accession>A0A834WB76</accession>
<reference evidence="2" key="1">
    <citation type="submission" date="2020-09" db="EMBL/GenBank/DDBJ databases">
        <title>Genome-Enabled Discovery of Anthraquinone Biosynthesis in Senna tora.</title>
        <authorList>
            <person name="Kang S.-H."/>
            <person name="Pandey R.P."/>
            <person name="Lee C.-M."/>
            <person name="Sim J.-S."/>
            <person name="Jeong J.-T."/>
            <person name="Choi B.-S."/>
            <person name="Jung M."/>
            <person name="Ginzburg D."/>
            <person name="Zhao K."/>
            <person name="Won S.Y."/>
            <person name="Oh T.-J."/>
            <person name="Yu Y."/>
            <person name="Kim N.-H."/>
            <person name="Lee O.R."/>
            <person name="Lee T.-H."/>
            <person name="Bashyal P."/>
            <person name="Kim T.-S."/>
            <person name="Lee W.-H."/>
            <person name="Kawkins C."/>
            <person name="Kim C.-K."/>
            <person name="Kim J.S."/>
            <person name="Ahn B.O."/>
            <person name="Rhee S.Y."/>
            <person name="Sohng J.K."/>
        </authorList>
    </citation>
    <scope>NUCLEOTIDE SEQUENCE</scope>
    <source>
        <tissue evidence="2">Leaf</tissue>
    </source>
</reference>
<dbReference type="EMBL" id="JAAIUW010000009">
    <property type="protein sequence ID" value="KAF7815977.1"/>
    <property type="molecule type" value="Genomic_DNA"/>
</dbReference>
<protein>
    <submittedName>
        <fullName evidence="2">Uncharacterized protein</fullName>
    </submittedName>
</protein>